<sequence>MGFWANWKAKKEAKATTDNQQINQKVTEMAAIEECQAKVANQIQPNNLSADSASAIEEYNEKHIAHLTEAPTESVDSVDHEAGYFDHGPVSTTDLNVLFNKMSHQKEKPKLSKSELRKQQKELKLKQKEQKKREKTEKAILKSSLTFSKDIKKLSKKYKEADDEFFIELEEVLIKTDMGMKMVMNISNSIQKRSKKTNSFHDIKELLVEELYKAYDIKHKGDTKLNYVDGRMNIFMVVGVNGTGKTTSLAKLSNYYAELDKKVMIVAGDTFRAGAIEQLEEWTTTRLEENIVLFKGKNNQDPSSVIFDAIKKAEAEKFDIVLIDTAGRIQNKVNLMKELEKMHNTIKKFDKSAPHEVLLVIDATTGQNGVIQAEEFSQVTKVSGIILTKMDGTSKGGIALAIKDELSIPVKMIGIGEQVDDLVEFDVEEYVYGLVAGFMDENLENDDLDE</sequence>
<dbReference type="InterPro" id="IPR004390">
    <property type="entry name" value="SR_rcpt_FtsY"/>
</dbReference>
<keyword evidence="4 9" id="KW-0378">Hydrolase</keyword>
<comment type="subunit">
    <text evidence="9">Part of the signal recognition particle protein translocation system, which is composed of SRP and FtsY.</text>
</comment>
<dbReference type="InterPro" id="IPR003593">
    <property type="entry name" value="AAA+_ATPase"/>
</dbReference>
<dbReference type="RefSeq" id="WP_025734122.1">
    <property type="nucleotide sequence ID" value="NZ_CP024963.1"/>
</dbReference>
<evidence type="ECO:0000259" key="11">
    <source>
        <dbReference type="SMART" id="SM00382"/>
    </source>
</evidence>
<dbReference type="NCBIfam" id="TIGR00064">
    <property type="entry name" value="ftsY"/>
    <property type="match status" value="1"/>
</dbReference>
<evidence type="ECO:0000256" key="2">
    <source>
        <dbReference type="ARBA" id="ARBA00022490"/>
    </source>
</evidence>
<evidence type="ECO:0000256" key="7">
    <source>
        <dbReference type="ARBA" id="ARBA00023170"/>
    </source>
</evidence>
<dbReference type="GO" id="GO:0006614">
    <property type="term" value="P:SRP-dependent cotranslational protein targeting to membrane"/>
    <property type="evidence" value="ECO:0007669"/>
    <property type="project" value="InterPro"/>
</dbReference>
<dbReference type="FunFam" id="3.40.50.300:FF:000053">
    <property type="entry name" value="Signal recognition particle receptor FtsY"/>
    <property type="match status" value="1"/>
</dbReference>
<comment type="similarity">
    <text evidence="9">Belongs to the GTP-binding SRP family. FtsY subfamily.</text>
</comment>
<evidence type="ECO:0000256" key="9">
    <source>
        <dbReference type="HAMAP-Rule" id="MF_00920"/>
    </source>
</evidence>
<feature type="binding site" evidence="9">
    <location>
        <begin position="239"/>
        <end position="246"/>
    </location>
    <ligand>
        <name>GTP</name>
        <dbReference type="ChEBI" id="CHEBI:37565"/>
    </ligand>
</feature>
<dbReference type="PANTHER" id="PTHR43134">
    <property type="entry name" value="SIGNAL RECOGNITION PARTICLE RECEPTOR SUBUNIT ALPHA"/>
    <property type="match status" value="1"/>
</dbReference>
<feature type="domain" description="SRP54-type proteins GTP-binding" evidence="12">
    <location>
        <begin position="232"/>
        <end position="436"/>
    </location>
</feature>
<feature type="domain" description="AAA+ ATPase" evidence="11">
    <location>
        <begin position="231"/>
        <end position="387"/>
    </location>
</feature>
<feature type="compositionally biased region" description="Basic and acidic residues" evidence="10">
    <location>
        <begin position="104"/>
        <end position="136"/>
    </location>
</feature>
<dbReference type="SMART" id="SM00382">
    <property type="entry name" value="AAA"/>
    <property type="match status" value="1"/>
</dbReference>
<feature type="binding site" evidence="9">
    <location>
        <begin position="324"/>
        <end position="328"/>
    </location>
    <ligand>
        <name>GTP</name>
        <dbReference type="ChEBI" id="CHEBI:37565"/>
    </ligand>
</feature>
<dbReference type="HAMAP" id="MF_00920">
    <property type="entry name" value="FtsY"/>
    <property type="match status" value="1"/>
</dbReference>
<dbReference type="PANTHER" id="PTHR43134:SF1">
    <property type="entry name" value="SIGNAL RECOGNITION PARTICLE RECEPTOR SUBUNIT ALPHA"/>
    <property type="match status" value="1"/>
</dbReference>
<feature type="domain" description="Signal recognition particle SRP54 helical bundle" evidence="13">
    <location>
        <begin position="141"/>
        <end position="215"/>
    </location>
</feature>
<keyword evidence="7 9" id="KW-0675">Receptor</keyword>
<dbReference type="EC" id="3.6.5.4" evidence="9"/>
<dbReference type="SMART" id="SM00963">
    <property type="entry name" value="SRP54_N"/>
    <property type="match status" value="1"/>
</dbReference>
<evidence type="ECO:0000313" key="14">
    <source>
        <dbReference type="EMBL" id="ATZ17094.1"/>
    </source>
</evidence>
<evidence type="ECO:0000256" key="3">
    <source>
        <dbReference type="ARBA" id="ARBA00022741"/>
    </source>
</evidence>
<dbReference type="GO" id="GO:0005737">
    <property type="term" value="C:cytoplasm"/>
    <property type="evidence" value="ECO:0007669"/>
    <property type="project" value="UniProtKB-SubCell"/>
</dbReference>
<feature type="binding site" evidence="9">
    <location>
        <begin position="388"/>
        <end position="391"/>
    </location>
    <ligand>
        <name>GTP</name>
        <dbReference type="ChEBI" id="CHEBI:37565"/>
    </ligand>
</feature>
<dbReference type="GO" id="GO:0003924">
    <property type="term" value="F:GTPase activity"/>
    <property type="evidence" value="ECO:0007669"/>
    <property type="project" value="UniProtKB-UniRule"/>
</dbReference>
<evidence type="ECO:0000256" key="8">
    <source>
        <dbReference type="ARBA" id="ARBA00048027"/>
    </source>
</evidence>
<organism evidence="14 15">
    <name type="scientific">Williamsoniiplasma luminosum</name>
    <dbReference type="NCBI Taxonomy" id="214888"/>
    <lineage>
        <taxon>Bacteria</taxon>
        <taxon>Bacillati</taxon>
        <taxon>Mycoplasmatota</taxon>
        <taxon>Mollicutes</taxon>
        <taxon>Entomoplasmatales</taxon>
        <taxon>Williamsoniiplasma</taxon>
    </lineage>
</organism>
<dbReference type="SUPFAM" id="SSF47364">
    <property type="entry name" value="Domain of the SRP/SRP receptor G-proteins"/>
    <property type="match status" value="1"/>
</dbReference>
<dbReference type="GO" id="GO:0005047">
    <property type="term" value="F:signal recognition particle binding"/>
    <property type="evidence" value="ECO:0007669"/>
    <property type="project" value="TreeGrafter"/>
</dbReference>
<dbReference type="GO" id="GO:0005525">
    <property type="term" value="F:GTP binding"/>
    <property type="evidence" value="ECO:0007669"/>
    <property type="project" value="UniProtKB-UniRule"/>
</dbReference>
<gene>
    <name evidence="9 14" type="primary">ftsY</name>
    <name evidence="14" type="ORF">ELUMI_v1c03690</name>
</gene>
<keyword evidence="3 9" id="KW-0547">Nucleotide-binding</keyword>
<protein>
    <recommendedName>
        <fullName evidence="9">Signal recognition particle receptor FtsY</fullName>
        <shortName evidence="9">SRP receptor</shortName>
        <ecNumber evidence="9">3.6.5.4</ecNumber>
    </recommendedName>
</protein>
<dbReference type="KEGG" id="elj:ELUMI_v1c03690"/>
<dbReference type="AlphaFoldDB" id="A0A2K8NTL0"/>
<evidence type="ECO:0000256" key="1">
    <source>
        <dbReference type="ARBA" id="ARBA00022475"/>
    </source>
</evidence>
<evidence type="ECO:0000256" key="6">
    <source>
        <dbReference type="ARBA" id="ARBA00023136"/>
    </source>
</evidence>
<dbReference type="InterPro" id="IPR042101">
    <property type="entry name" value="SRP54_N_sf"/>
</dbReference>
<dbReference type="SMART" id="SM00962">
    <property type="entry name" value="SRP54"/>
    <property type="match status" value="1"/>
</dbReference>
<accession>A0A2K8NTL0</accession>
<comment type="catalytic activity">
    <reaction evidence="8 9">
        <text>GTP + H2O = GDP + phosphate + H(+)</text>
        <dbReference type="Rhea" id="RHEA:19669"/>
        <dbReference type="ChEBI" id="CHEBI:15377"/>
        <dbReference type="ChEBI" id="CHEBI:15378"/>
        <dbReference type="ChEBI" id="CHEBI:37565"/>
        <dbReference type="ChEBI" id="CHEBI:43474"/>
        <dbReference type="ChEBI" id="CHEBI:58189"/>
        <dbReference type="EC" id="3.6.5.4"/>
    </reaction>
</comment>
<evidence type="ECO:0000313" key="15">
    <source>
        <dbReference type="Proteomes" id="UP000232063"/>
    </source>
</evidence>
<comment type="subcellular location">
    <subcellularLocation>
        <location evidence="9">Cell membrane</location>
        <topology evidence="9">Peripheral membrane protein</topology>
        <orientation evidence="9">Cytoplasmic side</orientation>
    </subcellularLocation>
    <subcellularLocation>
        <location evidence="9">Cytoplasm</location>
    </subcellularLocation>
</comment>
<keyword evidence="2 9" id="KW-0963">Cytoplasm</keyword>
<dbReference type="Pfam" id="PF02881">
    <property type="entry name" value="SRP54_N"/>
    <property type="match status" value="1"/>
</dbReference>
<name>A0A2K8NTL0_9MOLU</name>
<feature type="region of interest" description="Disordered" evidence="10">
    <location>
        <begin position="103"/>
        <end position="136"/>
    </location>
</feature>
<dbReference type="InterPro" id="IPR027417">
    <property type="entry name" value="P-loop_NTPase"/>
</dbReference>
<dbReference type="GO" id="GO:0005886">
    <property type="term" value="C:plasma membrane"/>
    <property type="evidence" value="ECO:0007669"/>
    <property type="project" value="UniProtKB-SubCell"/>
</dbReference>
<evidence type="ECO:0000256" key="5">
    <source>
        <dbReference type="ARBA" id="ARBA00023134"/>
    </source>
</evidence>
<reference evidence="14 15" key="1">
    <citation type="submission" date="2017-11" db="EMBL/GenBank/DDBJ databases">
        <title>Genome sequence of Entomoplasma luminosum PIMN-1 (ATCC 49195).</title>
        <authorList>
            <person name="Lo W.-S."/>
            <person name="Gasparich G.E."/>
            <person name="Kuo C.-H."/>
        </authorList>
    </citation>
    <scope>NUCLEOTIDE SEQUENCE [LARGE SCALE GENOMIC DNA]</scope>
    <source>
        <strain evidence="14 15">PIMN-1</strain>
    </source>
</reference>
<dbReference type="InterPro" id="IPR013822">
    <property type="entry name" value="Signal_recog_particl_SRP54_hlx"/>
</dbReference>
<comment type="function">
    <text evidence="9">Involved in targeting and insertion of nascent membrane proteins into the cytoplasmic membrane. Acts as a receptor for the complex formed by the signal recognition particle (SRP) and the ribosome-nascent chain (RNC).</text>
</comment>
<dbReference type="Gene3D" id="1.20.120.140">
    <property type="entry name" value="Signal recognition particle SRP54, nucleotide-binding domain"/>
    <property type="match status" value="1"/>
</dbReference>
<keyword evidence="6 9" id="KW-0472">Membrane</keyword>
<evidence type="ECO:0000256" key="10">
    <source>
        <dbReference type="SAM" id="MobiDB-lite"/>
    </source>
</evidence>
<evidence type="ECO:0000256" key="4">
    <source>
        <dbReference type="ARBA" id="ARBA00022801"/>
    </source>
</evidence>
<keyword evidence="15" id="KW-1185">Reference proteome</keyword>
<dbReference type="SUPFAM" id="SSF52540">
    <property type="entry name" value="P-loop containing nucleoside triphosphate hydrolases"/>
    <property type="match status" value="1"/>
</dbReference>
<dbReference type="Proteomes" id="UP000232063">
    <property type="component" value="Chromosome"/>
</dbReference>
<dbReference type="EMBL" id="CP024963">
    <property type="protein sequence ID" value="ATZ17094.1"/>
    <property type="molecule type" value="Genomic_DNA"/>
</dbReference>
<evidence type="ECO:0000259" key="12">
    <source>
        <dbReference type="SMART" id="SM00962"/>
    </source>
</evidence>
<keyword evidence="1 9" id="KW-1003">Cell membrane</keyword>
<proteinExistence type="inferred from homology"/>
<evidence type="ECO:0000259" key="13">
    <source>
        <dbReference type="SMART" id="SM00963"/>
    </source>
</evidence>
<dbReference type="InterPro" id="IPR000897">
    <property type="entry name" value="SRP54_GTPase_dom"/>
</dbReference>
<dbReference type="Gene3D" id="3.40.50.300">
    <property type="entry name" value="P-loop containing nucleotide triphosphate hydrolases"/>
    <property type="match status" value="1"/>
</dbReference>
<dbReference type="Pfam" id="PF00448">
    <property type="entry name" value="SRP54"/>
    <property type="match status" value="1"/>
</dbReference>
<keyword evidence="5 9" id="KW-0342">GTP-binding</keyword>
<dbReference type="InterPro" id="IPR036225">
    <property type="entry name" value="SRP/SRP_N"/>
</dbReference>
<dbReference type="CDD" id="cd17874">
    <property type="entry name" value="FtsY"/>
    <property type="match status" value="1"/>
</dbReference>